<comment type="cofactor">
    <cofactor evidence="5">
        <name>Fe(2+)</name>
        <dbReference type="ChEBI" id="CHEBI:29033"/>
    </cofactor>
</comment>
<dbReference type="FunFam" id="3.20.20.70:FF:000004">
    <property type="entry name" value="Ribulose-phosphate 3-epimerase"/>
    <property type="match status" value="1"/>
</dbReference>
<dbReference type="CDD" id="cd00429">
    <property type="entry name" value="RPE"/>
    <property type="match status" value="1"/>
</dbReference>
<feature type="binding site" evidence="10 14">
    <location>
        <begin position="194"/>
        <end position="195"/>
    </location>
    <ligand>
        <name>substrate</name>
    </ligand>
</feature>
<proteinExistence type="inferred from homology"/>
<dbReference type="PROSITE" id="PS01085">
    <property type="entry name" value="RIBUL_P_3_EPIMER_1"/>
    <property type="match status" value="1"/>
</dbReference>
<keyword evidence="13" id="KW-0170">Cobalt</keyword>
<dbReference type="NCBIfam" id="NF004076">
    <property type="entry name" value="PRK05581.1-4"/>
    <property type="match status" value="1"/>
</dbReference>
<gene>
    <name evidence="10 15" type="primary">rpe</name>
    <name evidence="15" type="ORF">H9698_07535</name>
</gene>
<keyword evidence="10 11" id="KW-0119">Carbohydrate metabolism</keyword>
<evidence type="ECO:0000256" key="7">
    <source>
        <dbReference type="ARBA" id="ARBA00013188"/>
    </source>
</evidence>
<feature type="active site" description="Proton donor" evidence="10 12">
    <location>
        <position position="172"/>
    </location>
</feature>
<evidence type="ECO:0000256" key="1">
    <source>
        <dbReference type="ARBA" id="ARBA00001782"/>
    </source>
</evidence>
<comment type="cofactor">
    <cofactor evidence="2">
        <name>Mn(2+)</name>
        <dbReference type="ChEBI" id="CHEBI:29035"/>
    </cofactor>
</comment>
<keyword evidence="13" id="KW-0862">Zinc</keyword>
<dbReference type="EMBL" id="DWWA01000037">
    <property type="protein sequence ID" value="HJC72629.1"/>
    <property type="molecule type" value="Genomic_DNA"/>
</dbReference>
<dbReference type="InterPro" id="IPR026019">
    <property type="entry name" value="Ribul_P_3_epim"/>
</dbReference>
<feature type="binding site" evidence="10 14">
    <location>
        <position position="66"/>
    </location>
    <ligand>
        <name>substrate</name>
    </ligand>
</feature>
<dbReference type="EC" id="5.1.3.1" evidence="7 10"/>
<dbReference type="GO" id="GO:0005737">
    <property type="term" value="C:cytoplasm"/>
    <property type="evidence" value="ECO:0007669"/>
    <property type="project" value="UniProtKB-ARBA"/>
</dbReference>
<evidence type="ECO:0000256" key="2">
    <source>
        <dbReference type="ARBA" id="ARBA00001936"/>
    </source>
</evidence>
<feature type="active site" description="Proton acceptor" evidence="10 12">
    <location>
        <position position="35"/>
    </location>
</feature>
<keyword evidence="13" id="KW-0464">Manganese</keyword>
<comment type="caution">
    <text evidence="15">The sequence shown here is derived from an EMBL/GenBank/DDBJ whole genome shotgun (WGS) entry which is preliminary data.</text>
</comment>
<feature type="binding site" evidence="10 13">
    <location>
        <position position="33"/>
    </location>
    <ligand>
        <name>a divalent metal cation</name>
        <dbReference type="ChEBI" id="CHEBI:60240"/>
    </ligand>
</feature>
<dbReference type="GO" id="GO:0019323">
    <property type="term" value="P:pentose catabolic process"/>
    <property type="evidence" value="ECO:0007669"/>
    <property type="project" value="UniProtKB-UniRule"/>
</dbReference>
<dbReference type="AlphaFoldDB" id="A0A9D2Q4B5"/>
<dbReference type="Gene3D" id="3.20.20.70">
    <property type="entry name" value="Aldolase class I"/>
    <property type="match status" value="1"/>
</dbReference>
<keyword evidence="9 10" id="KW-0413">Isomerase</keyword>
<organism evidence="15 16">
    <name type="scientific">Candidatus Ruthenibacterium merdavium</name>
    <dbReference type="NCBI Taxonomy" id="2838752"/>
    <lineage>
        <taxon>Bacteria</taxon>
        <taxon>Bacillati</taxon>
        <taxon>Bacillota</taxon>
        <taxon>Clostridia</taxon>
        <taxon>Eubacteriales</taxon>
        <taxon>Oscillospiraceae</taxon>
        <taxon>Ruthenibacterium</taxon>
    </lineage>
</organism>
<evidence type="ECO:0000256" key="9">
    <source>
        <dbReference type="ARBA" id="ARBA00023235"/>
    </source>
</evidence>
<feature type="binding site" evidence="14">
    <location>
        <position position="174"/>
    </location>
    <ligand>
        <name>substrate</name>
    </ligand>
</feature>
<dbReference type="PROSITE" id="PS01086">
    <property type="entry name" value="RIBUL_P_3_EPIMER_2"/>
    <property type="match status" value="1"/>
</dbReference>
<reference evidence="15" key="1">
    <citation type="journal article" date="2021" name="PeerJ">
        <title>Extensive microbial diversity within the chicken gut microbiome revealed by metagenomics and culture.</title>
        <authorList>
            <person name="Gilroy R."/>
            <person name="Ravi A."/>
            <person name="Getino M."/>
            <person name="Pursley I."/>
            <person name="Horton D.L."/>
            <person name="Alikhan N.F."/>
            <person name="Baker D."/>
            <person name="Gharbi K."/>
            <person name="Hall N."/>
            <person name="Watson M."/>
            <person name="Adriaenssens E.M."/>
            <person name="Foster-Nyarko E."/>
            <person name="Jarju S."/>
            <person name="Secka A."/>
            <person name="Antonio M."/>
            <person name="Oren A."/>
            <person name="Chaudhuri R.R."/>
            <person name="La Ragione R."/>
            <person name="Hildebrand F."/>
            <person name="Pallen M.J."/>
        </authorList>
    </citation>
    <scope>NUCLEOTIDE SEQUENCE</scope>
    <source>
        <strain evidence="15">5933</strain>
    </source>
</reference>
<dbReference type="HAMAP" id="MF_02227">
    <property type="entry name" value="RPE"/>
    <property type="match status" value="1"/>
</dbReference>
<comment type="similarity">
    <text evidence="6 10 11">Belongs to the ribulose-phosphate 3-epimerase family.</text>
</comment>
<evidence type="ECO:0000313" key="16">
    <source>
        <dbReference type="Proteomes" id="UP000823918"/>
    </source>
</evidence>
<comment type="pathway">
    <text evidence="10">Carbohydrate degradation.</text>
</comment>
<sequence length="221" mass="23273">MNLKIAPSILSADFAYLAQDCRDVLNAGADWLHIDVMDGDFVPNLSLGIPVLAGLSKALDAFYDVHLMIRRPLEYIDAFARAGADLIAFHLESDSDPDQTIEAIHAAGCKAAVSVKPGTPIEQVYPYLDRLDMVLVMSVEPGFGGQKFMPAALDKIEALRKKAGSTLMIEVDGGVDAATAPLCVRAGADVLVAGSAVFGKPDRSAAISAIRAACENGESGL</sequence>
<dbReference type="InterPro" id="IPR011060">
    <property type="entry name" value="RibuloseP-bd_barrel"/>
</dbReference>
<dbReference type="PANTHER" id="PTHR11749">
    <property type="entry name" value="RIBULOSE-5-PHOSPHATE-3-EPIMERASE"/>
    <property type="match status" value="1"/>
</dbReference>
<dbReference type="GO" id="GO:0006098">
    <property type="term" value="P:pentose-phosphate shunt"/>
    <property type="evidence" value="ECO:0007669"/>
    <property type="project" value="UniProtKB-UniRule"/>
</dbReference>
<dbReference type="GO" id="GO:0004750">
    <property type="term" value="F:D-ribulose-phosphate 3-epimerase activity"/>
    <property type="evidence" value="ECO:0007669"/>
    <property type="project" value="UniProtKB-UniRule"/>
</dbReference>
<feature type="binding site" evidence="10 14">
    <location>
        <begin position="142"/>
        <end position="145"/>
    </location>
    <ligand>
        <name>substrate</name>
    </ligand>
</feature>
<evidence type="ECO:0000313" key="15">
    <source>
        <dbReference type="EMBL" id="HJC72629.1"/>
    </source>
</evidence>
<dbReference type="NCBIfam" id="TIGR01163">
    <property type="entry name" value="rpe"/>
    <property type="match status" value="1"/>
</dbReference>
<evidence type="ECO:0000256" key="8">
    <source>
        <dbReference type="ARBA" id="ARBA00022723"/>
    </source>
</evidence>
<dbReference type="SUPFAM" id="SSF51366">
    <property type="entry name" value="Ribulose-phoshate binding barrel"/>
    <property type="match status" value="1"/>
</dbReference>
<reference evidence="15" key="2">
    <citation type="submission" date="2021-04" db="EMBL/GenBank/DDBJ databases">
        <authorList>
            <person name="Gilroy R."/>
        </authorList>
    </citation>
    <scope>NUCLEOTIDE SEQUENCE</scope>
    <source>
        <strain evidence="15">5933</strain>
    </source>
</reference>
<comment type="cofactor">
    <cofactor evidence="3">
        <name>Co(2+)</name>
        <dbReference type="ChEBI" id="CHEBI:48828"/>
    </cofactor>
</comment>
<dbReference type="PIRSF" id="PIRSF001461">
    <property type="entry name" value="RPE"/>
    <property type="match status" value="1"/>
</dbReference>
<comment type="cofactor">
    <cofactor evidence="10 13">
        <name>a divalent metal cation</name>
        <dbReference type="ChEBI" id="CHEBI:60240"/>
    </cofactor>
    <text evidence="10 13">Binds 1 divalent metal cation per subunit.</text>
</comment>
<evidence type="ECO:0000256" key="4">
    <source>
        <dbReference type="ARBA" id="ARBA00001947"/>
    </source>
</evidence>
<feature type="binding site" evidence="10 13">
    <location>
        <position position="172"/>
    </location>
    <ligand>
        <name>a divalent metal cation</name>
        <dbReference type="ChEBI" id="CHEBI:60240"/>
    </ligand>
</feature>
<dbReference type="Proteomes" id="UP000823918">
    <property type="component" value="Unassembled WGS sequence"/>
</dbReference>
<feature type="binding site" evidence="10 13">
    <location>
        <position position="35"/>
    </location>
    <ligand>
        <name>a divalent metal cation</name>
        <dbReference type="ChEBI" id="CHEBI:60240"/>
    </ligand>
</feature>
<evidence type="ECO:0000256" key="14">
    <source>
        <dbReference type="PIRSR" id="PIRSR001461-3"/>
    </source>
</evidence>
<evidence type="ECO:0000256" key="6">
    <source>
        <dbReference type="ARBA" id="ARBA00009541"/>
    </source>
</evidence>
<dbReference type="Pfam" id="PF00834">
    <property type="entry name" value="Ribul_P_3_epim"/>
    <property type="match status" value="1"/>
</dbReference>
<comment type="function">
    <text evidence="10">Catalyzes the reversible epimerization of D-ribulose 5-phosphate to D-xylulose 5-phosphate.</text>
</comment>
<protein>
    <recommendedName>
        <fullName evidence="7 10">Ribulose-phosphate 3-epimerase</fullName>
        <ecNumber evidence="7 10">5.1.3.1</ecNumber>
    </recommendedName>
</protein>
<dbReference type="InterPro" id="IPR013785">
    <property type="entry name" value="Aldolase_TIM"/>
</dbReference>
<evidence type="ECO:0000256" key="5">
    <source>
        <dbReference type="ARBA" id="ARBA00001954"/>
    </source>
</evidence>
<dbReference type="GO" id="GO:0046872">
    <property type="term" value="F:metal ion binding"/>
    <property type="evidence" value="ECO:0007669"/>
    <property type="project" value="UniProtKB-UniRule"/>
</dbReference>
<feature type="binding site" evidence="10">
    <location>
        <begin position="172"/>
        <end position="174"/>
    </location>
    <ligand>
        <name>substrate</name>
    </ligand>
</feature>
<evidence type="ECO:0000256" key="13">
    <source>
        <dbReference type="PIRSR" id="PIRSR001461-2"/>
    </source>
</evidence>
<name>A0A9D2Q4B5_9FIRM</name>
<feature type="binding site" evidence="10 13">
    <location>
        <position position="66"/>
    </location>
    <ligand>
        <name>a divalent metal cation</name>
        <dbReference type="ChEBI" id="CHEBI:60240"/>
    </ligand>
</feature>
<keyword evidence="8 10" id="KW-0479">Metal-binding</keyword>
<dbReference type="InterPro" id="IPR000056">
    <property type="entry name" value="Ribul_P_3_epim-like"/>
</dbReference>
<evidence type="ECO:0000256" key="3">
    <source>
        <dbReference type="ARBA" id="ARBA00001941"/>
    </source>
</evidence>
<evidence type="ECO:0000256" key="12">
    <source>
        <dbReference type="PIRSR" id="PIRSR001461-1"/>
    </source>
</evidence>
<evidence type="ECO:0000256" key="10">
    <source>
        <dbReference type="HAMAP-Rule" id="MF_02227"/>
    </source>
</evidence>
<accession>A0A9D2Q4B5</accession>
<evidence type="ECO:0000256" key="11">
    <source>
        <dbReference type="PIRNR" id="PIRNR001461"/>
    </source>
</evidence>
<comment type="cofactor">
    <cofactor evidence="4">
        <name>Zn(2+)</name>
        <dbReference type="ChEBI" id="CHEBI:29105"/>
    </cofactor>
</comment>
<feature type="binding site" evidence="10 14">
    <location>
        <position position="8"/>
    </location>
    <ligand>
        <name>substrate</name>
    </ligand>
</feature>
<comment type="catalytic activity">
    <reaction evidence="1 10 11">
        <text>D-ribulose 5-phosphate = D-xylulose 5-phosphate</text>
        <dbReference type="Rhea" id="RHEA:13677"/>
        <dbReference type="ChEBI" id="CHEBI:57737"/>
        <dbReference type="ChEBI" id="CHEBI:58121"/>
        <dbReference type="EC" id="5.1.3.1"/>
    </reaction>
</comment>